<sequence length="70" mass="8483">MKKPGAATFEWYMKTFYNMNAETLSDDDLDRYMSEFEIWQDASGENKRKMWPTRTKSYTDLEEREDSLPR</sequence>
<protein>
    <submittedName>
        <fullName evidence="1">Uncharacterized protein</fullName>
    </submittedName>
</protein>
<reference evidence="1" key="1">
    <citation type="journal article" date="2021" name="Proc. Natl. Acad. Sci. U.S.A.">
        <title>A Catalog of Tens of Thousands of Viruses from Human Metagenomes Reveals Hidden Associations with Chronic Diseases.</title>
        <authorList>
            <person name="Tisza M.J."/>
            <person name="Buck C.B."/>
        </authorList>
    </citation>
    <scope>NUCLEOTIDE SEQUENCE</scope>
    <source>
        <strain evidence="1">Ctrf010</strain>
    </source>
</reference>
<evidence type="ECO:0000313" key="1">
    <source>
        <dbReference type="EMBL" id="DAE00584.1"/>
    </source>
</evidence>
<accession>A0A8S5P1R6</accession>
<proteinExistence type="predicted"/>
<name>A0A8S5P1R6_9CAUD</name>
<organism evidence="1">
    <name type="scientific">Myoviridae sp. ctrf010</name>
    <dbReference type="NCBI Taxonomy" id="2825182"/>
    <lineage>
        <taxon>Viruses</taxon>
        <taxon>Duplodnaviria</taxon>
        <taxon>Heunggongvirae</taxon>
        <taxon>Uroviricota</taxon>
        <taxon>Caudoviricetes</taxon>
    </lineage>
</organism>
<dbReference type="EMBL" id="BK015305">
    <property type="protein sequence ID" value="DAE00584.1"/>
    <property type="molecule type" value="Genomic_DNA"/>
</dbReference>